<dbReference type="InterPro" id="IPR001810">
    <property type="entry name" value="F-box_dom"/>
</dbReference>
<dbReference type="PANTHER" id="PTHR32133">
    <property type="entry name" value="OS07G0120400 PROTEIN"/>
    <property type="match status" value="1"/>
</dbReference>
<keyword evidence="4" id="KW-1185">Reference proteome</keyword>
<reference evidence="3" key="1">
    <citation type="submission" date="2018-08" db="EMBL/GenBank/DDBJ databases">
        <authorList>
            <person name="Rossello M."/>
        </authorList>
    </citation>
    <scope>NUCLEOTIDE SEQUENCE [LARGE SCALE GENOMIC DNA]</scope>
    <source>
        <strain evidence="3">cv. Chinese Spring</strain>
    </source>
</reference>
<accession>A0A3B6LWX3</accession>
<proteinExistence type="predicted"/>
<dbReference type="Gene3D" id="1.20.1280.50">
    <property type="match status" value="1"/>
</dbReference>
<dbReference type="Proteomes" id="UP000019116">
    <property type="component" value="Chromosome 5B"/>
</dbReference>
<evidence type="ECO:0000256" key="1">
    <source>
        <dbReference type="SAM" id="MobiDB-lite"/>
    </source>
</evidence>
<dbReference type="Gramene" id="TraesCS5B03G1229900.1">
    <property type="protein sequence ID" value="TraesCS5B03G1229900.1.CDS"/>
    <property type="gene ID" value="TraesCS5B03G1229900"/>
</dbReference>
<dbReference type="Gramene" id="TraesCS5B02G506900.1">
    <property type="protein sequence ID" value="TraesCS5B02G506900.1"/>
    <property type="gene ID" value="TraesCS5B02G506900"/>
</dbReference>
<dbReference type="EnsemblPlants" id="TraesCS5B02G506900.1">
    <property type="protein sequence ID" value="TraesCS5B02G506900.1"/>
    <property type="gene ID" value="TraesCS5B02G506900"/>
</dbReference>
<feature type="domain" description="F-box" evidence="2">
    <location>
        <begin position="20"/>
        <end position="63"/>
    </location>
</feature>
<feature type="region of interest" description="Disordered" evidence="1">
    <location>
        <begin position="385"/>
        <end position="409"/>
    </location>
</feature>
<evidence type="ECO:0000313" key="4">
    <source>
        <dbReference type="Proteomes" id="UP000019116"/>
    </source>
</evidence>
<evidence type="ECO:0000259" key="2">
    <source>
        <dbReference type="SMART" id="SM00256"/>
    </source>
</evidence>
<evidence type="ECO:0000313" key="3">
    <source>
        <dbReference type="EnsemblPlants" id="TraesCS5B02G506900.1"/>
    </source>
</evidence>
<sequence length="439" mass="48614">MGAALSRRQATTVCAPPPELPSELIEEILFRLPPDDPACLLRASLICKAWSHTASRPGFRRRLHKRHGAAPVLGFLHNWDNECIPHFVPTVASSFSLAAPDWRSWQAIDCRHGRALFCSKGAWELLVWEPITGAQQRLAVPPAFKICVPFEPAYAVFCAADGCDHRNCLGGPFGVAFAFCFEDEDAADEEYVTSACVYSSEHGTWGQLISMRSEFMISFENSSSGVLIRRSLLYFLSNVGSILEYDLARHGLTEFDAPNHESGNDAERFNLMVSEGGGLGLCEELDVRLKLWTREVSDGTMMGNRVIHLDNLLPNGARMDAETRLIVVGFAEGANVIFPNTFSGLFTIELQSDRVKKVCHDRGSCKLIPVVSFYTPVDRGGYQDLLSSTPSQEVGGEEGGEEEKTADEAQQLLDKGSNTIKEWCFVDTFERLSHDLNTR</sequence>
<dbReference type="SMART" id="SM00256">
    <property type="entry name" value="FBOX"/>
    <property type="match status" value="1"/>
</dbReference>
<dbReference type="InterPro" id="IPR036047">
    <property type="entry name" value="F-box-like_dom_sf"/>
</dbReference>
<protein>
    <recommendedName>
        <fullName evidence="2">F-box domain-containing protein</fullName>
    </recommendedName>
</protein>
<reference evidence="3" key="2">
    <citation type="submission" date="2018-10" db="UniProtKB">
        <authorList>
            <consortium name="EnsemblPlants"/>
        </authorList>
    </citation>
    <scope>IDENTIFICATION</scope>
</reference>
<dbReference type="PANTHER" id="PTHR32133:SF376">
    <property type="entry name" value="F-BOX DOMAIN-CONTAINING PROTEIN"/>
    <property type="match status" value="1"/>
</dbReference>
<dbReference type="SUPFAM" id="SSF81383">
    <property type="entry name" value="F-box domain"/>
    <property type="match status" value="1"/>
</dbReference>
<organism evidence="3">
    <name type="scientific">Triticum aestivum</name>
    <name type="common">Wheat</name>
    <dbReference type="NCBI Taxonomy" id="4565"/>
    <lineage>
        <taxon>Eukaryota</taxon>
        <taxon>Viridiplantae</taxon>
        <taxon>Streptophyta</taxon>
        <taxon>Embryophyta</taxon>
        <taxon>Tracheophyta</taxon>
        <taxon>Spermatophyta</taxon>
        <taxon>Magnoliopsida</taxon>
        <taxon>Liliopsida</taxon>
        <taxon>Poales</taxon>
        <taxon>Poaceae</taxon>
        <taxon>BOP clade</taxon>
        <taxon>Pooideae</taxon>
        <taxon>Triticodae</taxon>
        <taxon>Triticeae</taxon>
        <taxon>Triticinae</taxon>
        <taxon>Triticum</taxon>
    </lineage>
</organism>
<name>A0A3B6LWX3_WHEAT</name>
<dbReference type="AlphaFoldDB" id="A0A3B6LWX3"/>
<dbReference type="Pfam" id="PF00646">
    <property type="entry name" value="F-box"/>
    <property type="match status" value="1"/>
</dbReference>